<dbReference type="InterPro" id="IPR045142">
    <property type="entry name" value="BCAS3-like"/>
</dbReference>
<feature type="region of interest" description="Disordered" evidence="1">
    <location>
        <begin position="181"/>
        <end position="224"/>
    </location>
</feature>
<evidence type="ECO:0008006" key="3">
    <source>
        <dbReference type="Google" id="ProtNLM"/>
    </source>
</evidence>
<sequence>MPSCVLEKDKKHAKNHSGIAAAVTEQTAGKFALSNGNQSYGSSDNSSTNPSLPTSTESTPPINTPDVLRPTSVTDNAIQSPSPLLDAISNASISASTVPSMNNDWARAGGMAGSPGNLISIMGDSPPTQPSSYEDSSLRAPSGWPAQRALATPSPASLSPPNNIRRPLSFQLEAHYQHPEPLPQMSSAAHRRSSLHSQLSHARNSSHPPLPHQPQPHYYGAPDLDLTLRPRSGITPGDRGYFFGFDSLPVIGGVQGAADNVVIAGFEGGLDVYAVSKKGIEPVAGLKGLRGGVVHAKILPWTVTGEQRGIFPLIAVVLHGPVLPSGSSEAAPDLSNNPSPRLDGAASPRSAFGPPEGLLGQQSSTSIKAYQTSVQIYSLKTNKLVDTLLQSPQIPISTAVSLTSPIFQPPPPSGSLTIKADAGTVIVCSGVTGECWVYLQLLEPQNESVFACVGKLWTCTQQRRRTEAPEGSDKTHASGLPSRSADPTPIIALNGRWIAYCPAAPSSQLSLKAHVPVPLLGRSNTALSLTPPQLPLATASVDLISDSIMNKIMRETTQELISGAKWVGQQGLQAWNAYWNKSPSPQPQSQAARPPPTAQFPPTHGTPGQSAPKEPGIVSIVDAESLAVSSTVHPVTSFVPPQGCSFLSFAPTSLALFTASSKGDVQNVWDLLRIQYTKSSPIQASVSPGESAGPQVRQIAHFSRMTVARIVDVVWAEPHGESLAVLTERGTVHLLEMPFSASMWPPPRRRKAVPEANSETAETSSNSAVSIAAGAFGAAYQAARPFVARSRRKSASPSTGNANTFKDSAAHGGRVIAASISSSLGKTGTAISQLRNTAENRVSLPSSPSPPGPSCVRWVRGRKSHSLYILGGGVIRIFPNKVPRSSSQSTRRASRYKDINLPSLPDDVIAPAIRQILDLGMPDDVFNLSDRDLEAENTVTLPRPRMRADDQSFEAAIPQAEIESSAPYQPFHTDRRVALCEYTRQGDLGGMDSLVADLENVEITENSPPKKKKGKQQSAPPNNQTKKAGIASAWAFGQDIPVVKLDLGILPITGDDGFEGLDDQALPPSAMERVMEYGDQEQIVVTTRKRRTARQGDAEGDGFFEDDCEVLDFADQRV</sequence>
<dbReference type="GO" id="GO:0005737">
    <property type="term" value="C:cytoplasm"/>
    <property type="evidence" value="ECO:0007669"/>
    <property type="project" value="TreeGrafter"/>
</dbReference>
<evidence type="ECO:0000256" key="1">
    <source>
        <dbReference type="SAM" id="MobiDB-lite"/>
    </source>
</evidence>
<dbReference type="AlphaFoldDB" id="A0A0B7JQ25"/>
<protein>
    <recommendedName>
        <fullName evidence="3">BCAS3 domain-containing protein</fullName>
    </recommendedName>
</protein>
<feature type="region of interest" description="Disordered" evidence="1">
    <location>
        <begin position="578"/>
        <end position="615"/>
    </location>
</feature>
<dbReference type="PANTHER" id="PTHR13268:SF0">
    <property type="entry name" value="BCAS3 MICROTUBULE ASSOCIATED CELL MIGRATION FACTOR"/>
    <property type="match status" value="1"/>
</dbReference>
<dbReference type="PANTHER" id="PTHR13268">
    <property type="entry name" value="BREAST CARCINOMA AMPLIFIED SEQUENCE 3"/>
    <property type="match status" value="1"/>
</dbReference>
<feature type="compositionally biased region" description="Low complexity" evidence="1">
    <location>
        <begin position="34"/>
        <end position="61"/>
    </location>
</feature>
<evidence type="ECO:0000313" key="2">
    <source>
        <dbReference type="EMBL" id="CEO45377.1"/>
    </source>
</evidence>
<feature type="region of interest" description="Disordered" evidence="1">
    <location>
        <begin position="327"/>
        <end position="359"/>
    </location>
</feature>
<feature type="compositionally biased region" description="Low complexity" evidence="1">
    <location>
        <begin position="149"/>
        <end position="161"/>
    </location>
</feature>
<feature type="region of interest" description="Disordered" evidence="1">
    <location>
        <begin position="463"/>
        <end position="485"/>
    </location>
</feature>
<dbReference type="EMBL" id="CDPU01000002">
    <property type="protein sequence ID" value="CEO45377.1"/>
    <property type="molecule type" value="Genomic_DNA"/>
</dbReference>
<organism evidence="2">
    <name type="scientific">Bionectria ochroleuca</name>
    <name type="common">Gliocladium roseum</name>
    <dbReference type="NCBI Taxonomy" id="29856"/>
    <lineage>
        <taxon>Eukaryota</taxon>
        <taxon>Fungi</taxon>
        <taxon>Dikarya</taxon>
        <taxon>Ascomycota</taxon>
        <taxon>Pezizomycotina</taxon>
        <taxon>Sordariomycetes</taxon>
        <taxon>Hypocreomycetidae</taxon>
        <taxon>Hypocreales</taxon>
        <taxon>Bionectriaceae</taxon>
        <taxon>Clonostachys</taxon>
    </lineage>
</organism>
<dbReference type="GO" id="GO:0006914">
    <property type="term" value="P:autophagy"/>
    <property type="evidence" value="ECO:0007669"/>
    <property type="project" value="InterPro"/>
</dbReference>
<feature type="region of interest" description="Disordered" evidence="1">
    <location>
        <begin position="745"/>
        <end position="764"/>
    </location>
</feature>
<name>A0A0B7JQ25_BIOOC</name>
<proteinExistence type="predicted"/>
<feature type="region of interest" description="Disordered" evidence="1">
    <location>
        <begin position="1004"/>
        <end position="1026"/>
    </location>
</feature>
<feature type="region of interest" description="Disordered" evidence="1">
    <location>
        <begin position="33"/>
        <end position="80"/>
    </location>
</feature>
<accession>A0A0B7JQ25</accession>
<feature type="compositionally biased region" description="Polar residues" evidence="1">
    <location>
        <begin position="71"/>
        <end position="80"/>
    </location>
</feature>
<dbReference type="GO" id="GO:0042594">
    <property type="term" value="P:response to starvation"/>
    <property type="evidence" value="ECO:0007669"/>
    <property type="project" value="TreeGrafter"/>
</dbReference>
<feature type="compositionally biased region" description="Basic and acidic residues" evidence="1">
    <location>
        <begin position="464"/>
        <end position="476"/>
    </location>
</feature>
<gene>
    <name evidence="2" type="ORF">BN869_000001432_1</name>
</gene>
<reference evidence="2" key="1">
    <citation type="submission" date="2015-01" db="EMBL/GenBank/DDBJ databases">
        <authorList>
            <person name="Durling Mikael"/>
        </authorList>
    </citation>
    <scope>NUCLEOTIDE SEQUENCE</scope>
</reference>
<feature type="region of interest" description="Disordered" evidence="1">
    <location>
        <begin position="116"/>
        <end position="165"/>
    </location>
</feature>